<organism evidence="2 3">
    <name type="scientific">Dissostichus mawsoni</name>
    <name type="common">Antarctic cod</name>
    <dbReference type="NCBI Taxonomy" id="36200"/>
    <lineage>
        <taxon>Eukaryota</taxon>
        <taxon>Metazoa</taxon>
        <taxon>Chordata</taxon>
        <taxon>Craniata</taxon>
        <taxon>Vertebrata</taxon>
        <taxon>Euteleostomi</taxon>
        <taxon>Actinopterygii</taxon>
        <taxon>Neopterygii</taxon>
        <taxon>Teleostei</taxon>
        <taxon>Neoteleostei</taxon>
        <taxon>Acanthomorphata</taxon>
        <taxon>Eupercaria</taxon>
        <taxon>Perciformes</taxon>
        <taxon>Notothenioidei</taxon>
        <taxon>Nototheniidae</taxon>
        <taxon>Dissostichus</taxon>
    </lineage>
</organism>
<proteinExistence type="predicted"/>
<keyword evidence="3" id="KW-1185">Reference proteome</keyword>
<sequence>MAHRRTPPPLSQRTGYLEPDNDSDRDSGVGEDAGRMLTVAMKPHLRRRRTSTYKMDWKKMEERDEILQFL</sequence>
<accession>A0A7J5ZFH0</accession>
<evidence type="ECO:0000313" key="2">
    <source>
        <dbReference type="EMBL" id="KAF3860565.1"/>
    </source>
</evidence>
<feature type="compositionally biased region" description="Basic and acidic residues" evidence="1">
    <location>
        <begin position="22"/>
        <end position="33"/>
    </location>
</feature>
<evidence type="ECO:0000313" key="3">
    <source>
        <dbReference type="Proteomes" id="UP000518266"/>
    </source>
</evidence>
<evidence type="ECO:0000256" key="1">
    <source>
        <dbReference type="SAM" id="MobiDB-lite"/>
    </source>
</evidence>
<name>A0A7J5ZFH0_DISMA</name>
<comment type="caution">
    <text evidence="2">The sequence shown here is derived from an EMBL/GenBank/DDBJ whole genome shotgun (WGS) entry which is preliminary data.</text>
</comment>
<feature type="region of interest" description="Disordered" evidence="1">
    <location>
        <begin position="1"/>
        <end position="33"/>
    </location>
</feature>
<dbReference type="EMBL" id="JAAKFY010000002">
    <property type="protein sequence ID" value="KAF3860565.1"/>
    <property type="molecule type" value="Genomic_DNA"/>
</dbReference>
<dbReference type="AlphaFoldDB" id="A0A7J5ZFH0"/>
<gene>
    <name evidence="2" type="ORF">F7725_000820</name>
</gene>
<reference evidence="2 3" key="1">
    <citation type="submission" date="2020-03" db="EMBL/GenBank/DDBJ databases">
        <title>Dissostichus mawsoni Genome sequencing and assembly.</title>
        <authorList>
            <person name="Park H."/>
        </authorList>
    </citation>
    <scope>NUCLEOTIDE SEQUENCE [LARGE SCALE GENOMIC DNA]</scope>
    <source>
        <strain evidence="2">DM0001</strain>
        <tissue evidence="2">Muscle</tissue>
    </source>
</reference>
<protein>
    <submittedName>
        <fullName evidence="2">Uncharacterized protein</fullName>
    </submittedName>
</protein>
<dbReference type="Proteomes" id="UP000518266">
    <property type="component" value="Unassembled WGS sequence"/>
</dbReference>
<dbReference type="OrthoDB" id="8920310at2759"/>